<dbReference type="RefSeq" id="WP_051424437.1">
    <property type="nucleotide sequence ID" value="NZ_CP099464.1"/>
</dbReference>
<reference evidence="1" key="1">
    <citation type="submission" date="2022-06" db="EMBL/GenBank/DDBJ databases">
        <title>Nostosin G and Spiroidesin B from the Cyanobacterium Dolichospermum sp. NIES-1697.</title>
        <authorList>
            <person name="Phan C.-S."/>
            <person name="Mehjabin J.J."/>
            <person name="Anas A.R.J."/>
            <person name="Hayasaka M."/>
            <person name="Onoki R."/>
            <person name="Wang J."/>
            <person name="Umezawa T."/>
            <person name="Washio K."/>
            <person name="Morikawa M."/>
            <person name="Okino T."/>
        </authorList>
    </citation>
    <scope>NUCLEOTIDE SEQUENCE</scope>
    <source>
        <strain evidence="1">NIES-1697</strain>
    </source>
</reference>
<dbReference type="Proteomes" id="UP001057561">
    <property type="component" value="Chromosome"/>
</dbReference>
<accession>A0ABY5M0E2</accession>
<gene>
    <name evidence="1" type="ORF">NG743_06720</name>
</gene>
<dbReference type="EMBL" id="CP099464">
    <property type="protein sequence ID" value="UUO16714.1"/>
    <property type="molecule type" value="Genomic_DNA"/>
</dbReference>
<organism evidence="1 2">
    <name type="scientific">Dolichospermum heterosporum TAC447</name>
    <dbReference type="NCBI Taxonomy" id="747523"/>
    <lineage>
        <taxon>Bacteria</taxon>
        <taxon>Bacillati</taxon>
        <taxon>Cyanobacteriota</taxon>
        <taxon>Cyanophyceae</taxon>
        <taxon>Nostocales</taxon>
        <taxon>Aphanizomenonaceae</taxon>
        <taxon>Dolichospermum</taxon>
        <taxon>Dolichospermum heterosporum</taxon>
    </lineage>
</organism>
<evidence type="ECO:0000313" key="1">
    <source>
        <dbReference type="EMBL" id="UUO16714.1"/>
    </source>
</evidence>
<protein>
    <submittedName>
        <fullName evidence="1">Uncharacterized protein</fullName>
    </submittedName>
</protein>
<proteinExistence type="predicted"/>
<name>A0ABY5M0E2_9CYAN</name>
<evidence type="ECO:0000313" key="2">
    <source>
        <dbReference type="Proteomes" id="UP001057561"/>
    </source>
</evidence>
<keyword evidence="2" id="KW-1185">Reference proteome</keyword>
<sequence>MIEWAIKVIEYEKHQDFSQISTIYNLDNEALFLLSFTLGVDILNILKNLTPFVYKNRQKFTEALSKHLGKELYVVHGEIICQHSDLGRRSFYNKFGWLFNYEQDINTYTEIFTQIHSVQKQLKTQGLHSESLEEWLKTISVDSLTPRGQKFHEKIIEYLTFETNQIPVGQILLGTSDVIESLFGKYKFFAARRPLKDIGASILLIPLFTLKITTSSVKQAMESIRFIDVISWTESIFGFSMLSQRRNLKSADISDTEPA</sequence>